<dbReference type="AlphaFoldDB" id="E7GEN4"/>
<dbReference type="Gene3D" id="2.60.40.10">
    <property type="entry name" value="Immunoglobulins"/>
    <property type="match status" value="1"/>
</dbReference>
<organism evidence="3 4">
    <name type="scientific">Coprobacillus cateniformis</name>
    <dbReference type="NCBI Taxonomy" id="100884"/>
    <lineage>
        <taxon>Bacteria</taxon>
        <taxon>Bacillati</taxon>
        <taxon>Bacillota</taxon>
        <taxon>Erysipelotrichia</taxon>
        <taxon>Erysipelotrichales</taxon>
        <taxon>Coprobacillaceae</taxon>
        <taxon>Coprobacillus</taxon>
    </lineage>
</organism>
<feature type="transmembrane region" description="Helical" evidence="1">
    <location>
        <begin position="9"/>
        <end position="30"/>
    </location>
</feature>
<evidence type="ECO:0000256" key="1">
    <source>
        <dbReference type="SAM" id="Phobius"/>
    </source>
</evidence>
<evidence type="ECO:0000313" key="3">
    <source>
        <dbReference type="EMBL" id="EFW03485.1"/>
    </source>
</evidence>
<evidence type="ECO:0000313" key="4">
    <source>
        <dbReference type="Proteomes" id="UP000003157"/>
    </source>
</evidence>
<dbReference type="Pfam" id="PF16403">
    <property type="entry name" value="Bact_surface_Ig-like"/>
    <property type="match status" value="1"/>
</dbReference>
<sequence>MKKFFEENIGVIITIFVISLTLSAFFIDIYPSITEVSEINAGNVEAGDNQALHETAKPVLVAKSATLNVGDTFDMFKYVKAYDVNGRDISSFITIIGKRVDTTKAGTYTITYKCLYNNVAAYTQATYIVEDI</sequence>
<keyword evidence="1" id="KW-1133">Transmembrane helix</keyword>
<dbReference type="HOGENOM" id="CLU_1913506_0_0_9"/>
<dbReference type="RefSeq" id="WP_008790258.1">
    <property type="nucleotide sequence ID" value="NZ_AKCB01000004.1"/>
</dbReference>
<keyword evidence="1" id="KW-0812">Transmembrane</keyword>
<reference evidence="3 4" key="1">
    <citation type="submission" date="2010-12" db="EMBL/GenBank/DDBJ databases">
        <title>The Genome Sequence of Coprobacillus sp. strain 29_1.</title>
        <authorList>
            <consortium name="The Broad Institute Genome Sequencing Platform"/>
            <person name="Earl A."/>
            <person name="Ward D."/>
            <person name="Feldgarden M."/>
            <person name="Gevers D."/>
            <person name="Daigneault M."/>
            <person name="Sibley C.D."/>
            <person name="White A."/>
            <person name="Strauss J."/>
            <person name="Allen-Vercoe E."/>
            <person name="Young S.K."/>
            <person name="Zeng Q."/>
            <person name="Gargeya S."/>
            <person name="Fitzgerald M."/>
            <person name="Haas B."/>
            <person name="Abouelleil A."/>
            <person name="Alvarado L."/>
            <person name="Arachchi H.M."/>
            <person name="Berlin A."/>
            <person name="Brown A."/>
            <person name="Chapman S.B."/>
            <person name="Chen Z."/>
            <person name="Dunbar C."/>
            <person name="Freedman E."/>
            <person name="Gearin G."/>
            <person name="Gellesch M."/>
            <person name="Goldberg J."/>
            <person name="Griggs A."/>
            <person name="Gujja S."/>
            <person name="Heilman E."/>
            <person name="Heiman D."/>
            <person name="Howarth C."/>
            <person name="Larson L."/>
            <person name="Lui A."/>
            <person name="MacDonald P.J.P."/>
            <person name="Mehta T."/>
            <person name="Montmayeur A."/>
            <person name="Murphy C."/>
            <person name="Neiman D."/>
            <person name="Pearson M."/>
            <person name="Priest M."/>
            <person name="Roberts A."/>
            <person name="Saif S."/>
            <person name="Shea T."/>
            <person name="Shenoy N."/>
            <person name="Sisk P."/>
            <person name="Stolte C."/>
            <person name="Sykes S."/>
            <person name="White J."/>
            <person name="Yandava C."/>
            <person name="Nusbaum C."/>
            <person name="Birren B."/>
        </authorList>
    </citation>
    <scope>NUCLEOTIDE SEQUENCE [LARGE SCALE GENOMIC DNA]</scope>
    <source>
        <strain evidence="3 4">29_1</strain>
    </source>
</reference>
<dbReference type="InterPro" id="IPR013783">
    <property type="entry name" value="Ig-like_fold"/>
</dbReference>
<dbReference type="EMBL" id="ADKX01000046">
    <property type="protein sequence ID" value="EFW03485.1"/>
    <property type="molecule type" value="Genomic_DNA"/>
</dbReference>
<proteinExistence type="predicted"/>
<dbReference type="Proteomes" id="UP000003157">
    <property type="component" value="Unassembled WGS sequence"/>
</dbReference>
<dbReference type="InterPro" id="IPR032179">
    <property type="entry name" value="Cry22Aa_Ig-like"/>
</dbReference>
<keyword evidence="4" id="KW-1185">Reference proteome</keyword>
<dbReference type="OrthoDB" id="9812811at2"/>
<keyword evidence="1" id="KW-0472">Membrane</keyword>
<dbReference type="STRING" id="100884.GCA_000269565_03816"/>
<evidence type="ECO:0000259" key="2">
    <source>
        <dbReference type="Pfam" id="PF16403"/>
    </source>
</evidence>
<comment type="caution">
    <text evidence="3">The sequence shown here is derived from an EMBL/GenBank/DDBJ whole genome shotgun (WGS) entry which is preliminary data.</text>
</comment>
<name>E7GEN4_9FIRM</name>
<feature type="domain" description="Pesticidal crystal protein Cry22Aa Ig-like" evidence="2">
    <location>
        <begin position="63"/>
        <end position="114"/>
    </location>
</feature>
<gene>
    <name evidence="3" type="ORF">HMPREF9488_03176</name>
</gene>
<dbReference type="GeneID" id="78231555"/>
<protein>
    <recommendedName>
        <fullName evidence="2">Pesticidal crystal protein Cry22Aa Ig-like domain-containing protein</fullName>
    </recommendedName>
</protein>
<accession>E7GEN4</accession>